<dbReference type="Gene3D" id="3.50.50.60">
    <property type="entry name" value="FAD/NAD(P)-binding domain"/>
    <property type="match status" value="2"/>
</dbReference>
<name>A0A2S6F627_LEGPN</name>
<gene>
    <name evidence="2" type="ORF">C3928_03410</name>
</gene>
<dbReference type="PANTHER" id="PTHR13847">
    <property type="entry name" value="SARCOSINE DEHYDROGENASE-RELATED"/>
    <property type="match status" value="1"/>
</dbReference>
<dbReference type="InterPro" id="IPR036188">
    <property type="entry name" value="FAD/NAD-bd_sf"/>
</dbReference>
<dbReference type="PROSITE" id="PS50042">
    <property type="entry name" value="CNMP_BINDING_3"/>
    <property type="match status" value="1"/>
</dbReference>
<proteinExistence type="predicted"/>
<evidence type="ECO:0000313" key="2">
    <source>
        <dbReference type="EMBL" id="PPK32884.1"/>
    </source>
</evidence>
<dbReference type="GO" id="GO:0016491">
    <property type="term" value="F:oxidoreductase activity"/>
    <property type="evidence" value="ECO:0007669"/>
    <property type="project" value="UniProtKB-KW"/>
</dbReference>
<dbReference type="Pfam" id="PF01266">
    <property type="entry name" value="DAO"/>
    <property type="match status" value="1"/>
</dbReference>
<keyword evidence="1" id="KW-0560">Oxidoreductase</keyword>
<sequence>MSINKIEEEERDTSSDLEKKTKMYLAHRMGNVGPLTVKDVQVLVKKLSKDLQKKQLTLIECLRIINLVESRFTLVKQAIRHLQFFLNKLGGKSINPILIPLSNKPFWQNEPHPFDHYRSTDSLPEQADIVIIGAGLTGASTAYHLIDTVKKSNLTVVLLDKGNPATEASGRNGGNFELLPENSVGIYSGLVSERFRFLKRCYPYVDPSILQIESEYHASLVFQFALKNRNRFKEIVRKERIHCDLSAKGWLYIAHTEEEEQAICDEVTLAAQHGERIYIWSRKKIREQFGINSRFIGRFIPDDGTYNPFKYTCCLIKAAIKSGIKLYTFVKVEQIQSMDEEYHQLKTNMGLLKARQVIVATNAFTSELLPELGAIKPHQSQIAITESTPDYCKGRLITSEDGPLYLNQPRAKSKNGLVPLLIGAGDDRAMKNPYYRKRSKKVHDLIVQQRDKYFPDLKGKPFSTEWVGALAFTPDQLPAIGYLSPGIIIVMCCNGYGGSYTTAAGFAAAEIALTGKNPPWLPADVFSPKRLLSDKPLFWEDSDSLWRIGKTLCTTLNNLNQLLAESLSYQSIYQPYSTTSSLPHGHQEKTCILDPLKIMHQLAIFRSFAYHELEMLIRYTSPVCLNQGEILFKQGDAGHSCFILIQGKINLYYEHAEGFTSMIAEMEAGSVFGQMALFLENKRMATCQATENCSMLEIMVEPCKSLFIQQQALGIKLLRLLNQGVIDALHKLNKRLKNT</sequence>
<dbReference type="OrthoDB" id="9815989at2"/>
<evidence type="ECO:0000256" key="1">
    <source>
        <dbReference type="ARBA" id="ARBA00023002"/>
    </source>
</evidence>
<dbReference type="InterPro" id="IPR018490">
    <property type="entry name" value="cNMP-bd_dom_sf"/>
</dbReference>
<dbReference type="Pfam" id="PF00027">
    <property type="entry name" value="cNMP_binding"/>
    <property type="match status" value="1"/>
</dbReference>
<dbReference type="SMART" id="SM00100">
    <property type="entry name" value="cNMP"/>
    <property type="match status" value="1"/>
</dbReference>
<dbReference type="SUPFAM" id="SSF51206">
    <property type="entry name" value="cAMP-binding domain-like"/>
    <property type="match status" value="1"/>
</dbReference>
<dbReference type="InterPro" id="IPR014710">
    <property type="entry name" value="RmlC-like_jellyroll"/>
</dbReference>
<accession>A0A2S6F627</accession>
<dbReference type="EMBL" id="PQWY01000004">
    <property type="protein sequence ID" value="PPK32884.1"/>
    <property type="molecule type" value="Genomic_DNA"/>
</dbReference>
<protein>
    <submittedName>
        <fullName evidence="2">FAD-dependent oxidoreductase</fullName>
    </submittedName>
</protein>
<dbReference type="InterPro" id="IPR000595">
    <property type="entry name" value="cNMP-bd_dom"/>
</dbReference>
<dbReference type="SUPFAM" id="SSF51905">
    <property type="entry name" value="FAD/NAD(P)-binding domain"/>
    <property type="match status" value="1"/>
</dbReference>
<dbReference type="Gene3D" id="3.30.9.10">
    <property type="entry name" value="D-Amino Acid Oxidase, subunit A, domain 2"/>
    <property type="match status" value="1"/>
</dbReference>
<comment type="caution">
    <text evidence="2">The sequence shown here is derived from an EMBL/GenBank/DDBJ whole genome shotgun (WGS) entry which is preliminary data.</text>
</comment>
<reference evidence="2 3" key="1">
    <citation type="submission" date="2018-02" db="EMBL/GenBank/DDBJ databases">
        <title>Draft genome sequences of four Legionella pneumophila clinical strains isolated in Ontario.</title>
        <authorList>
            <person name="Fortuna A."/>
            <person name="Ramnarine R."/>
            <person name="Li A."/>
            <person name="Frantz C."/>
            <person name="Mallo G."/>
        </authorList>
    </citation>
    <scope>NUCLEOTIDE SEQUENCE [LARGE SCALE GENOMIC DNA]</scope>
    <source>
        <strain evidence="2 3">LG61</strain>
    </source>
</reference>
<dbReference type="Gene3D" id="2.60.120.10">
    <property type="entry name" value="Jelly Rolls"/>
    <property type="match status" value="1"/>
</dbReference>
<dbReference type="RefSeq" id="WP_027228818.1">
    <property type="nucleotide sequence ID" value="NZ_CP017601.1"/>
</dbReference>
<dbReference type="Proteomes" id="UP000239239">
    <property type="component" value="Unassembled WGS sequence"/>
</dbReference>
<dbReference type="GO" id="GO:0005737">
    <property type="term" value="C:cytoplasm"/>
    <property type="evidence" value="ECO:0007669"/>
    <property type="project" value="TreeGrafter"/>
</dbReference>
<dbReference type="CDD" id="cd00038">
    <property type="entry name" value="CAP_ED"/>
    <property type="match status" value="1"/>
</dbReference>
<evidence type="ECO:0000313" key="3">
    <source>
        <dbReference type="Proteomes" id="UP000239239"/>
    </source>
</evidence>
<organism evidence="2 3">
    <name type="scientific">Legionella pneumophila</name>
    <dbReference type="NCBI Taxonomy" id="446"/>
    <lineage>
        <taxon>Bacteria</taxon>
        <taxon>Pseudomonadati</taxon>
        <taxon>Pseudomonadota</taxon>
        <taxon>Gammaproteobacteria</taxon>
        <taxon>Legionellales</taxon>
        <taxon>Legionellaceae</taxon>
        <taxon>Legionella</taxon>
    </lineage>
</organism>
<dbReference type="AlphaFoldDB" id="A0A2S6F627"/>
<dbReference type="InterPro" id="IPR006076">
    <property type="entry name" value="FAD-dep_OxRdtase"/>
</dbReference>